<reference evidence="3" key="1">
    <citation type="submission" date="2025-08" db="UniProtKB">
        <authorList>
            <consortium name="RefSeq"/>
        </authorList>
    </citation>
    <scope>IDENTIFICATION</scope>
</reference>
<evidence type="ECO:0000313" key="2">
    <source>
        <dbReference type="Proteomes" id="UP000818029"/>
    </source>
</evidence>
<accession>A0ABM3BHL8</accession>
<dbReference type="GeneID" id="121227687"/>
<sequence length="169" mass="18146">MFGGPVRAGDPVASVRPQPCAECGRSHLDECWKKIRACFRCGFIKHEVRNCPQRPTLTQAAGQGHVQSMRGGQTMRGRGQVRGGNGFGRERGAPGRGTGNTEARQSALVHAVRCREDGDAPDVITSMFLIYNLPYVALIDIGSTHSYVACAVSGKLGIQSDSTAREMTV</sequence>
<organism evidence="2 3">
    <name type="scientific">Gossypium hirsutum</name>
    <name type="common">Upland cotton</name>
    <name type="synonym">Gossypium mexicanum</name>
    <dbReference type="NCBI Taxonomy" id="3635"/>
    <lineage>
        <taxon>Eukaryota</taxon>
        <taxon>Viridiplantae</taxon>
        <taxon>Streptophyta</taxon>
        <taxon>Embryophyta</taxon>
        <taxon>Tracheophyta</taxon>
        <taxon>Spermatophyta</taxon>
        <taxon>Magnoliopsida</taxon>
        <taxon>eudicotyledons</taxon>
        <taxon>Gunneridae</taxon>
        <taxon>Pentapetalae</taxon>
        <taxon>rosids</taxon>
        <taxon>malvids</taxon>
        <taxon>Malvales</taxon>
        <taxon>Malvaceae</taxon>
        <taxon>Malvoideae</taxon>
        <taxon>Gossypium</taxon>
    </lineage>
</organism>
<feature type="compositionally biased region" description="Low complexity" evidence="1">
    <location>
        <begin position="69"/>
        <end position="78"/>
    </location>
</feature>
<dbReference type="Proteomes" id="UP000818029">
    <property type="component" value="Unplaced"/>
</dbReference>
<feature type="region of interest" description="Disordered" evidence="1">
    <location>
        <begin position="59"/>
        <end position="102"/>
    </location>
</feature>
<protein>
    <submittedName>
        <fullName evidence="3">Uncharacterized protein</fullName>
    </submittedName>
</protein>
<gene>
    <name evidence="3" type="primary">LOC121227687</name>
</gene>
<dbReference type="Pfam" id="PF08284">
    <property type="entry name" value="RVP_2"/>
    <property type="match status" value="1"/>
</dbReference>
<name>A0ABM3BHL8_GOSHI</name>
<keyword evidence="2" id="KW-1185">Reference proteome</keyword>
<dbReference type="RefSeq" id="XP_040966542.1">
    <property type="nucleotide sequence ID" value="XM_041110608.1"/>
</dbReference>
<evidence type="ECO:0000313" key="3">
    <source>
        <dbReference type="RefSeq" id="XP_040966542.1"/>
    </source>
</evidence>
<evidence type="ECO:0000256" key="1">
    <source>
        <dbReference type="SAM" id="MobiDB-lite"/>
    </source>
</evidence>
<proteinExistence type="predicted"/>